<evidence type="ECO:0000256" key="1">
    <source>
        <dbReference type="ARBA" id="ARBA00023098"/>
    </source>
</evidence>
<keyword evidence="3" id="KW-0732">Signal</keyword>
<dbReference type="Pfam" id="PF01734">
    <property type="entry name" value="Patatin"/>
    <property type="match status" value="1"/>
</dbReference>
<organism evidence="5 6">
    <name type="scientific">Undibacterium aquatile</name>
    <dbReference type="NCBI Taxonomy" id="1537398"/>
    <lineage>
        <taxon>Bacteria</taxon>
        <taxon>Pseudomonadati</taxon>
        <taxon>Pseudomonadota</taxon>
        <taxon>Betaproteobacteria</taxon>
        <taxon>Burkholderiales</taxon>
        <taxon>Oxalobacteraceae</taxon>
        <taxon>Undibacterium</taxon>
    </lineage>
</organism>
<evidence type="ECO:0000256" key="2">
    <source>
        <dbReference type="PROSITE-ProRule" id="PRU01161"/>
    </source>
</evidence>
<keyword evidence="6" id="KW-1185">Reference proteome</keyword>
<accession>A0ABR6XJ89</accession>
<evidence type="ECO:0000313" key="5">
    <source>
        <dbReference type="EMBL" id="MBC3812973.1"/>
    </source>
</evidence>
<proteinExistence type="predicted"/>
<sequence length="461" mass="50658">MTLFPIIKRCLLTCVLALLSACSTFHPWQNEVAKSGSAVAQREDLLANRPSIVAAVTLSGGGARAAAFGLGVMRELKDTSFLWEGKRTTILDKVGLISGVSGGSILATYYAAFGDETFTRFESEFLLSNFEKGLIQTVFSPRQMYQLGSPWYGRSHILGEQLDHLYRGMTFGELQKKQHVNELLVTATDLTTGAGFEFTPEQFALICSDLDSVPLSFAVASSSAVPIVLTPLTLRNYANNCPAQPVNASTEKKNEDEGNYRSRILKANEASYKDAAARPYLHLVDGGLTDNLGVRAMLDRIVADGSVQESFRKAPPGSIRRMILISINSERDLGEKIDQSDKVPTTGQVADALLFGVGSRDTKITLGMLNDDVARWKREIIENRGKKDSPFSADAELHLINVSLRDIKDRHLRQSLLQVPTAFTITPDYVEQLQAAGRDVLRQSPEFQRALESLRQSEGIP</sequence>
<dbReference type="Proteomes" id="UP000637632">
    <property type="component" value="Unassembled WGS sequence"/>
</dbReference>
<reference evidence="5 6" key="1">
    <citation type="submission" date="2020-08" db="EMBL/GenBank/DDBJ databases">
        <title>Novel species isolated from subtropical streams in China.</title>
        <authorList>
            <person name="Lu H."/>
        </authorList>
    </citation>
    <scope>NUCLEOTIDE SEQUENCE [LARGE SCALE GENOMIC DNA]</scope>
    <source>
        <strain evidence="5 6">CCTCC AB 2015119</strain>
    </source>
</reference>
<dbReference type="SUPFAM" id="SSF52151">
    <property type="entry name" value="FabD/lysophospholipase-like"/>
    <property type="match status" value="1"/>
</dbReference>
<feature type="domain" description="PNPLA" evidence="4">
    <location>
        <begin position="57"/>
        <end position="247"/>
    </location>
</feature>
<dbReference type="InterPro" id="IPR016035">
    <property type="entry name" value="Acyl_Trfase/lysoPLipase"/>
</dbReference>
<dbReference type="InterPro" id="IPR002641">
    <property type="entry name" value="PNPLA_dom"/>
</dbReference>
<evidence type="ECO:0000259" key="4">
    <source>
        <dbReference type="PROSITE" id="PS51635"/>
    </source>
</evidence>
<evidence type="ECO:0000256" key="3">
    <source>
        <dbReference type="SAM" id="SignalP"/>
    </source>
</evidence>
<gene>
    <name evidence="5" type="ORF">H8K26_16130</name>
</gene>
<dbReference type="PANTHER" id="PTHR10728">
    <property type="entry name" value="CYTOSOLIC PHOSPHOLIPASE A2"/>
    <property type="match status" value="1"/>
</dbReference>
<keyword evidence="1" id="KW-0443">Lipid metabolism</keyword>
<feature type="chain" id="PRO_5047130161" evidence="3">
    <location>
        <begin position="27"/>
        <end position="461"/>
    </location>
</feature>
<feature type="signal peptide" evidence="3">
    <location>
        <begin position="1"/>
        <end position="26"/>
    </location>
</feature>
<evidence type="ECO:0000313" key="6">
    <source>
        <dbReference type="Proteomes" id="UP000637632"/>
    </source>
</evidence>
<dbReference type="Gene3D" id="3.40.1090.10">
    <property type="entry name" value="Cytosolic phospholipase A2 catalytic domain"/>
    <property type="match status" value="2"/>
</dbReference>
<name>A0ABR6XJ89_9BURK</name>
<protein>
    <submittedName>
        <fullName evidence="5">Patatin-like phospholipase family protein</fullName>
    </submittedName>
</protein>
<dbReference type="EMBL" id="JACOFT010000006">
    <property type="protein sequence ID" value="MBC3812973.1"/>
    <property type="molecule type" value="Genomic_DNA"/>
</dbReference>
<dbReference type="PROSITE" id="PS51635">
    <property type="entry name" value="PNPLA"/>
    <property type="match status" value="1"/>
</dbReference>
<dbReference type="RefSeq" id="WP_190480851.1">
    <property type="nucleotide sequence ID" value="NZ_JACOFT010000006.1"/>
</dbReference>
<dbReference type="PANTHER" id="PTHR10728:SF40">
    <property type="entry name" value="PATATIN FAMILY PROTEIN"/>
    <property type="match status" value="1"/>
</dbReference>
<comment type="caution">
    <text evidence="2">Lacks conserved residue(s) required for the propagation of feature annotation.</text>
</comment>
<feature type="short sequence motif" description="GXSXG" evidence="2">
    <location>
        <begin position="99"/>
        <end position="103"/>
    </location>
</feature>
<comment type="caution">
    <text evidence="5">The sequence shown here is derived from an EMBL/GenBank/DDBJ whole genome shotgun (WGS) entry which is preliminary data.</text>
</comment>